<reference evidence="1" key="1">
    <citation type="submission" date="2020-04" db="EMBL/GenBank/DDBJ databases">
        <authorList>
            <person name="Chiriac C."/>
            <person name="Salcher M."/>
            <person name="Ghai R."/>
            <person name="Kavagutti S V."/>
        </authorList>
    </citation>
    <scope>NUCLEOTIDE SEQUENCE</scope>
</reference>
<accession>A0A6J5NVV3</accession>
<proteinExistence type="predicted"/>
<protein>
    <submittedName>
        <fullName evidence="1">Uncharacterized protein</fullName>
    </submittedName>
</protein>
<evidence type="ECO:0000313" key="1">
    <source>
        <dbReference type="EMBL" id="CAB4161228.1"/>
    </source>
</evidence>
<dbReference type="EMBL" id="LR796706">
    <property type="protein sequence ID" value="CAB4161228.1"/>
    <property type="molecule type" value="Genomic_DNA"/>
</dbReference>
<sequence length="122" mass="13272">MTQWGGPTSLARKLGHTNGSYLAQLAGPHPTKDVSERVAREIESKLGVPEGWMDRAHRGPPGQPDTGLLIDIVATVRDVLDAEGVKAQRAKVEELVALVYEQAAESGSFDQGYLRRLVKLIK</sequence>
<gene>
    <name evidence="1" type="ORF">UFOVP728_36</name>
</gene>
<name>A0A6J5NVV3_9CAUD</name>
<organism evidence="1">
    <name type="scientific">uncultured Caudovirales phage</name>
    <dbReference type="NCBI Taxonomy" id="2100421"/>
    <lineage>
        <taxon>Viruses</taxon>
        <taxon>Duplodnaviria</taxon>
        <taxon>Heunggongvirae</taxon>
        <taxon>Uroviricota</taxon>
        <taxon>Caudoviricetes</taxon>
        <taxon>Peduoviridae</taxon>
        <taxon>Maltschvirus</taxon>
        <taxon>Maltschvirus maltsch</taxon>
    </lineage>
</organism>